<comment type="similarity">
    <text evidence="1">Belongs to the GreA/GreB family.</text>
</comment>
<evidence type="ECO:0000313" key="10">
    <source>
        <dbReference type="Proteomes" id="UP000176186"/>
    </source>
</evidence>
<reference evidence="9 10" key="1">
    <citation type="journal article" date="2016" name="Nat. Commun.">
        <title>Thousands of microbial genomes shed light on interconnected biogeochemical processes in an aquifer system.</title>
        <authorList>
            <person name="Anantharaman K."/>
            <person name="Brown C.T."/>
            <person name="Hug L.A."/>
            <person name="Sharon I."/>
            <person name="Castelle C.J."/>
            <person name="Probst A.J."/>
            <person name="Thomas B.C."/>
            <person name="Singh A."/>
            <person name="Wilkins M.J."/>
            <person name="Karaoz U."/>
            <person name="Brodie E.L."/>
            <person name="Williams K.H."/>
            <person name="Hubbard S.S."/>
            <person name="Banfield J.F."/>
        </authorList>
    </citation>
    <scope>NUCLEOTIDE SEQUENCE [LARGE SCALE GENOMIC DNA]</scope>
</reference>
<evidence type="ECO:0000256" key="3">
    <source>
        <dbReference type="ARBA" id="ARBA00023015"/>
    </source>
</evidence>
<dbReference type="Pfam" id="PF01272">
    <property type="entry name" value="GreA_GreB"/>
    <property type="match status" value="1"/>
</dbReference>
<dbReference type="InterPro" id="IPR036805">
    <property type="entry name" value="Tscrpt_elong_fac_GreA/B_N_sf"/>
</dbReference>
<comment type="caution">
    <text evidence="9">The sequence shown here is derived from an EMBL/GenBank/DDBJ whole genome shotgun (WGS) entry which is preliminary data.</text>
</comment>
<dbReference type="PIRSF" id="PIRSF006092">
    <property type="entry name" value="GreA_GreB"/>
    <property type="match status" value="1"/>
</dbReference>
<dbReference type="PANTHER" id="PTHR30437">
    <property type="entry name" value="TRANSCRIPTION ELONGATION FACTOR GREA"/>
    <property type="match status" value="1"/>
</dbReference>
<evidence type="ECO:0000256" key="5">
    <source>
        <dbReference type="ARBA" id="ARBA00023163"/>
    </source>
</evidence>
<proteinExistence type="inferred from homology"/>
<accession>A0A1F6BEN3</accession>
<keyword evidence="3" id="KW-0805">Transcription regulation</keyword>
<dbReference type="InterPro" id="IPR023459">
    <property type="entry name" value="Tscrpt_elong_fac_GreA/B_fam"/>
</dbReference>
<evidence type="ECO:0000259" key="7">
    <source>
        <dbReference type="Pfam" id="PF01272"/>
    </source>
</evidence>
<keyword evidence="4" id="KW-0238">DNA-binding</keyword>
<dbReference type="STRING" id="1798401.A2363_02510"/>
<dbReference type="GO" id="GO:0006354">
    <property type="term" value="P:DNA-templated transcription elongation"/>
    <property type="evidence" value="ECO:0007669"/>
    <property type="project" value="TreeGrafter"/>
</dbReference>
<dbReference type="GO" id="GO:0032784">
    <property type="term" value="P:regulation of DNA-templated transcription elongation"/>
    <property type="evidence" value="ECO:0007669"/>
    <property type="project" value="InterPro"/>
</dbReference>
<feature type="domain" description="Transcription elongation factor GreA/GreB N-terminal" evidence="8">
    <location>
        <begin position="11"/>
        <end position="80"/>
    </location>
</feature>
<evidence type="ECO:0000256" key="6">
    <source>
        <dbReference type="ARBA" id="ARBA00030776"/>
    </source>
</evidence>
<name>A0A1F6BEN3_9BACT</name>
<evidence type="ECO:0000256" key="4">
    <source>
        <dbReference type="ARBA" id="ARBA00023125"/>
    </source>
</evidence>
<dbReference type="SUPFAM" id="SSF46557">
    <property type="entry name" value="GreA transcript cleavage protein, N-terminal domain"/>
    <property type="match status" value="1"/>
</dbReference>
<feature type="domain" description="Transcription elongation factor GreA/GreB C-terminal" evidence="7">
    <location>
        <begin position="85"/>
        <end position="147"/>
    </location>
</feature>
<dbReference type="FunFam" id="1.10.287.180:FF:000001">
    <property type="entry name" value="Transcription elongation factor GreA"/>
    <property type="match status" value="1"/>
</dbReference>
<dbReference type="Gene3D" id="3.10.50.30">
    <property type="entry name" value="Transcription elongation factor, GreA/GreB, C-terminal domain"/>
    <property type="match status" value="1"/>
</dbReference>
<dbReference type="AlphaFoldDB" id="A0A1F6BEN3"/>
<dbReference type="SUPFAM" id="SSF54534">
    <property type="entry name" value="FKBP-like"/>
    <property type="match status" value="1"/>
</dbReference>
<dbReference type="InterPro" id="IPR036953">
    <property type="entry name" value="GreA/GreB_C_sf"/>
</dbReference>
<dbReference type="PANTHER" id="PTHR30437:SF4">
    <property type="entry name" value="TRANSCRIPTION ELONGATION FACTOR GREA"/>
    <property type="match status" value="1"/>
</dbReference>
<gene>
    <name evidence="9" type="ORF">A2363_02510</name>
</gene>
<dbReference type="GO" id="GO:0070063">
    <property type="term" value="F:RNA polymerase binding"/>
    <property type="evidence" value="ECO:0007669"/>
    <property type="project" value="InterPro"/>
</dbReference>
<evidence type="ECO:0000256" key="1">
    <source>
        <dbReference type="ARBA" id="ARBA00008213"/>
    </source>
</evidence>
<dbReference type="Pfam" id="PF03449">
    <property type="entry name" value="GreA_GreB_N"/>
    <property type="match status" value="1"/>
</dbReference>
<dbReference type="GO" id="GO:0003677">
    <property type="term" value="F:DNA binding"/>
    <property type="evidence" value="ECO:0007669"/>
    <property type="project" value="UniProtKB-KW"/>
</dbReference>
<keyword evidence="5" id="KW-0804">Transcription</keyword>
<dbReference type="InterPro" id="IPR001437">
    <property type="entry name" value="Tscrpt_elong_fac_GreA/B_C"/>
</dbReference>
<evidence type="ECO:0000256" key="2">
    <source>
        <dbReference type="ARBA" id="ARBA00013729"/>
    </source>
</evidence>
<dbReference type="Proteomes" id="UP000176186">
    <property type="component" value="Unassembled WGS sequence"/>
</dbReference>
<dbReference type="EMBL" id="MFKE01000016">
    <property type="protein sequence ID" value="OGG35338.1"/>
    <property type="molecule type" value="Genomic_DNA"/>
</dbReference>
<dbReference type="Gene3D" id="1.10.287.180">
    <property type="entry name" value="Transcription elongation factor, GreA/GreB, N-terminal domain"/>
    <property type="match status" value="1"/>
</dbReference>
<evidence type="ECO:0000259" key="8">
    <source>
        <dbReference type="Pfam" id="PF03449"/>
    </source>
</evidence>
<organism evidence="9 10">
    <name type="scientific">Candidatus Gottesmanbacteria bacterium RIFOXYB1_FULL_47_11</name>
    <dbReference type="NCBI Taxonomy" id="1798401"/>
    <lineage>
        <taxon>Bacteria</taxon>
        <taxon>Candidatus Gottesmaniibacteriota</taxon>
    </lineage>
</organism>
<dbReference type="InterPro" id="IPR022691">
    <property type="entry name" value="Tscrpt_elong_fac_GreA/B_N"/>
</dbReference>
<evidence type="ECO:0000313" key="9">
    <source>
        <dbReference type="EMBL" id="OGG35338.1"/>
    </source>
</evidence>
<sequence>MKFQPKKEPRIPVTREGYEKLLADKAKFLAQRPEAVDHLREARNMGDLSENGYYKASRQQLSFLDSRIRRVERLIRLAKIIEPTRVKLTDGTREYEYTVVGGFESDPTKKYISPASPLGRALAGKKSGDIVEVHTPSGIKTYTVLSIG</sequence>
<protein>
    <recommendedName>
        <fullName evidence="2">Transcription elongation factor GreA</fullName>
    </recommendedName>
    <alternativeName>
        <fullName evidence="6">Transcript cleavage factor GreA</fullName>
    </alternativeName>
</protein>